<dbReference type="SMART" id="SM00881">
    <property type="entry name" value="CoA_binding"/>
    <property type="match status" value="1"/>
</dbReference>
<dbReference type="Gene3D" id="3.30.1490.20">
    <property type="entry name" value="ATP-grasp fold, A domain"/>
    <property type="match status" value="1"/>
</dbReference>
<dbReference type="InterPro" id="IPR000182">
    <property type="entry name" value="GNAT_dom"/>
</dbReference>
<proteinExistence type="inferred from homology"/>
<dbReference type="SUPFAM" id="SSF55729">
    <property type="entry name" value="Acyl-CoA N-acyltransferases (Nat)"/>
    <property type="match status" value="1"/>
</dbReference>
<evidence type="ECO:0000256" key="2">
    <source>
        <dbReference type="ARBA" id="ARBA00022741"/>
    </source>
</evidence>
<sequence length="893" mass="94732">MSVRNLQHLLAPRSVALIGASERPGSLGATLLANLAGGGFRGAIYPVNPRHEQVAGLTCYPGLASLPEVPELAVLALPARAVPGIVRQLGEIGNRAAIVPAFGLSLERDEYGRTLKQAMLDAANPYLLRILGPNSAGLLAPPLGLNASMAASGALPGRIAFVSQSGALMTGVLDWARSRGIGFSKFIALGESADVDVGDVLDYLATDGTTAAILLHLEGLRYARKFMSAARAAARSKPTVVLKSGRIADGACASALRGGALAGADDVYDAAIRRAGMLRVFTTEELFAAVEILAHARPHGGERLAIVSNGAGPGMMAADALVCNGGQLAQLSSETAERLGRTLPAGWSHAHVVNILSDAPPERYRDVLAVLLEDPQADAVLLVHAPTAGVDSVAVASAVAPLARAAARNVLSCWLGGDTVAQARALASSADIPSFGTPEDAVDGFLQIVHYRQNQNLLMQVPPTVPDTEAPNRGAARQLVRTALAERRHLLTDPQAQAILDAYGIPHVRTRAAANVEEAVSAAQQIGFPVAVKILSPSVMHKSDVGGVVLDLDTPDAVRAAAGRIQRRLGSARPDARFEGFVVQAMARRPEAHELFAGVVLDPVFGPVIVFGQGGLEAEAMADHAVALPPLNAVLARELVGRTRVARLLAGYRNRPPANMDALLAVLVQVSRLIEDIPEIVELDMNPLLADSSGVVVLDARMRLALADQSGSTLDRLAIRPYPRELEQVVQWRGQPLMLRPIRPEDAPAHLALFAALTPDDVRYRMFVRVRELSPSQLARFTQIDYDREMAFIATRPGANGQDETLAVGRVVLDPDNVSAEFAITVRSDLKGQALGRMLMEKLIAYCRSRGTREIVGEALPQNARVIALVRKLGFEVTPAGEEGVRKLRLQLR</sequence>
<evidence type="ECO:0000256" key="3">
    <source>
        <dbReference type="ARBA" id="ARBA00022840"/>
    </source>
</evidence>
<dbReference type="InterPro" id="IPR013815">
    <property type="entry name" value="ATP_grasp_subdomain_1"/>
</dbReference>
<evidence type="ECO:0000313" key="8">
    <source>
        <dbReference type="EMBL" id="TFW27946.1"/>
    </source>
</evidence>
<dbReference type="SUPFAM" id="SSF51735">
    <property type="entry name" value="NAD(P)-binding Rossmann-fold domains"/>
    <property type="match status" value="1"/>
</dbReference>
<dbReference type="PANTHER" id="PTHR43334">
    <property type="entry name" value="ACETATE--COA LIGASE [ADP-FORMING]"/>
    <property type="match status" value="1"/>
</dbReference>
<evidence type="ECO:0000256" key="5">
    <source>
        <dbReference type="PROSITE-ProRule" id="PRU00409"/>
    </source>
</evidence>
<dbReference type="Gene3D" id="3.40.50.261">
    <property type="entry name" value="Succinyl-CoA synthetase domains"/>
    <property type="match status" value="2"/>
</dbReference>
<dbReference type="SUPFAM" id="SSF52210">
    <property type="entry name" value="Succinyl-CoA synthetase domains"/>
    <property type="match status" value="2"/>
</dbReference>
<dbReference type="Pfam" id="PF13380">
    <property type="entry name" value="CoA_binding_2"/>
    <property type="match status" value="1"/>
</dbReference>
<dbReference type="InterPro" id="IPR011761">
    <property type="entry name" value="ATP-grasp"/>
</dbReference>
<evidence type="ECO:0000313" key="9">
    <source>
        <dbReference type="Proteomes" id="UP000297258"/>
    </source>
</evidence>
<dbReference type="SUPFAM" id="SSF56059">
    <property type="entry name" value="Glutathione synthetase ATP-binding domain-like"/>
    <property type="match status" value="1"/>
</dbReference>
<dbReference type="GO" id="GO:0046872">
    <property type="term" value="F:metal ion binding"/>
    <property type="evidence" value="ECO:0007669"/>
    <property type="project" value="InterPro"/>
</dbReference>
<dbReference type="EMBL" id="SPUM01000144">
    <property type="protein sequence ID" value="TFW27946.1"/>
    <property type="molecule type" value="Genomic_DNA"/>
</dbReference>
<name>A0A4Y9ST68_9BURK</name>
<dbReference type="Proteomes" id="UP000297258">
    <property type="component" value="Unassembled WGS sequence"/>
</dbReference>
<dbReference type="RefSeq" id="WP_135191892.1">
    <property type="nucleotide sequence ID" value="NZ_SPUM01000144.1"/>
</dbReference>
<evidence type="ECO:0000256" key="4">
    <source>
        <dbReference type="ARBA" id="ARBA00060888"/>
    </source>
</evidence>
<dbReference type="Gene3D" id="3.40.630.30">
    <property type="match status" value="1"/>
</dbReference>
<dbReference type="GO" id="GO:0005524">
    <property type="term" value="F:ATP binding"/>
    <property type="evidence" value="ECO:0007669"/>
    <property type="project" value="UniProtKB-UniRule"/>
</dbReference>
<dbReference type="InterPro" id="IPR051538">
    <property type="entry name" value="Acyl-CoA_Synth/Transferase"/>
</dbReference>
<dbReference type="Pfam" id="PF13549">
    <property type="entry name" value="ATP-grasp_5"/>
    <property type="match status" value="1"/>
</dbReference>
<comment type="caution">
    <text evidence="8">The sequence shown here is derived from an EMBL/GenBank/DDBJ whole genome shotgun (WGS) entry which is preliminary data.</text>
</comment>
<dbReference type="InterPro" id="IPR032875">
    <property type="entry name" value="Succ_CoA_lig_flav_dom"/>
</dbReference>
<dbReference type="InterPro" id="IPR016181">
    <property type="entry name" value="Acyl_CoA_acyltransferase"/>
</dbReference>
<dbReference type="Pfam" id="PF13607">
    <property type="entry name" value="Succ_CoA_lig"/>
    <property type="match status" value="1"/>
</dbReference>
<evidence type="ECO:0000259" key="7">
    <source>
        <dbReference type="PROSITE" id="PS51186"/>
    </source>
</evidence>
<dbReference type="PANTHER" id="PTHR43334:SF1">
    <property type="entry name" value="3-HYDROXYPROPIONATE--COA LIGASE [ADP-FORMING]"/>
    <property type="match status" value="1"/>
</dbReference>
<keyword evidence="1" id="KW-0436">Ligase</keyword>
<protein>
    <submittedName>
        <fullName evidence="8">GNAT family N-acetyltransferase</fullName>
    </submittedName>
</protein>
<gene>
    <name evidence="8" type="ORF">E4O92_22535</name>
</gene>
<dbReference type="GO" id="GO:0016874">
    <property type="term" value="F:ligase activity"/>
    <property type="evidence" value="ECO:0007669"/>
    <property type="project" value="UniProtKB-KW"/>
</dbReference>
<dbReference type="Gene3D" id="3.30.470.20">
    <property type="entry name" value="ATP-grasp fold, B domain"/>
    <property type="match status" value="1"/>
</dbReference>
<dbReference type="Gene3D" id="3.40.50.720">
    <property type="entry name" value="NAD(P)-binding Rossmann-like Domain"/>
    <property type="match status" value="1"/>
</dbReference>
<dbReference type="FunFam" id="3.30.1490.20:FF:000020">
    <property type="entry name" value="Protein lysine acetyltransferase"/>
    <property type="match status" value="1"/>
</dbReference>
<dbReference type="PROSITE" id="PS51186">
    <property type="entry name" value="GNAT"/>
    <property type="match status" value="1"/>
</dbReference>
<keyword evidence="9" id="KW-1185">Reference proteome</keyword>
<comment type="similarity">
    <text evidence="4">In the N-terminal section; belongs to the acetate CoA ligase alpha subunit family.</text>
</comment>
<dbReference type="Pfam" id="PF13302">
    <property type="entry name" value="Acetyltransf_3"/>
    <property type="match status" value="1"/>
</dbReference>
<evidence type="ECO:0000256" key="1">
    <source>
        <dbReference type="ARBA" id="ARBA00022598"/>
    </source>
</evidence>
<dbReference type="InterPro" id="IPR036291">
    <property type="entry name" value="NAD(P)-bd_dom_sf"/>
</dbReference>
<accession>A0A4Y9ST68</accession>
<feature type="domain" description="N-acetyltransferase" evidence="7">
    <location>
        <begin position="737"/>
        <end position="893"/>
    </location>
</feature>
<dbReference type="InterPro" id="IPR016102">
    <property type="entry name" value="Succinyl-CoA_synth-like"/>
</dbReference>
<keyword evidence="3 5" id="KW-0067">ATP-binding</keyword>
<dbReference type="GO" id="GO:0016747">
    <property type="term" value="F:acyltransferase activity, transferring groups other than amino-acyl groups"/>
    <property type="evidence" value="ECO:0007669"/>
    <property type="project" value="InterPro"/>
</dbReference>
<dbReference type="OrthoDB" id="9807426at2"/>
<keyword evidence="2 5" id="KW-0547">Nucleotide-binding</keyword>
<keyword evidence="8" id="KW-0808">Transferase</keyword>
<reference evidence="8 9" key="1">
    <citation type="submission" date="2019-03" db="EMBL/GenBank/DDBJ databases">
        <title>Draft genome of Massilia hortus sp. nov., a novel bacterial species of the Oxalobacteraceae family.</title>
        <authorList>
            <person name="Peta V."/>
            <person name="Raths R."/>
            <person name="Bucking H."/>
        </authorList>
    </citation>
    <scope>NUCLEOTIDE SEQUENCE [LARGE SCALE GENOMIC DNA]</scope>
    <source>
        <strain evidence="8 9">ONC3</strain>
    </source>
</reference>
<organism evidence="8 9">
    <name type="scientific">Massilia horti</name>
    <dbReference type="NCBI Taxonomy" id="2562153"/>
    <lineage>
        <taxon>Bacteria</taxon>
        <taxon>Pseudomonadati</taxon>
        <taxon>Pseudomonadota</taxon>
        <taxon>Betaproteobacteria</taxon>
        <taxon>Burkholderiales</taxon>
        <taxon>Oxalobacteraceae</taxon>
        <taxon>Telluria group</taxon>
        <taxon>Massilia</taxon>
    </lineage>
</organism>
<dbReference type="AlphaFoldDB" id="A0A4Y9ST68"/>
<dbReference type="InterPro" id="IPR003781">
    <property type="entry name" value="CoA-bd"/>
</dbReference>
<evidence type="ECO:0000259" key="6">
    <source>
        <dbReference type="PROSITE" id="PS50975"/>
    </source>
</evidence>
<dbReference type="PROSITE" id="PS50975">
    <property type="entry name" value="ATP_GRASP"/>
    <property type="match status" value="1"/>
</dbReference>
<feature type="domain" description="ATP-grasp" evidence="6">
    <location>
        <begin position="497"/>
        <end position="533"/>
    </location>
</feature>